<dbReference type="NCBIfam" id="TIGR01746">
    <property type="entry name" value="Thioester-redct"/>
    <property type="match status" value="1"/>
</dbReference>
<dbReference type="InterPro" id="IPR036291">
    <property type="entry name" value="NAD(P)-bd_dom_sf"/>
</dbReference>
<dbReference type="InterPro" id="IPR016036">
    <property type="entry name" value="Malonyl_transacylase_ACP-bd"/>
</dbReference>
<organism evidence="9">
    <name type="scientific">Thermosporothrix sp. COM3</name>
    <dbReference type="NCBI Taxonomy" id="2490863"/>
    <lineage>
        <taxon>Bacteria</taxon>
        <taxon>Bacillati</taxon>
        <taxon>Chloroflexota</taxon>
        <taxon>Ktedonobacteria</taxon>
        <taxon>Ktedonobacterales</taxon>
        <taxon>Thermosporotrichaceae</taxon>
        <taxon>Thermosporothrix</taxon>
    </lineage>
</organism>
<evidence type="ECO:0000259" key="8">
    <source>
        <dbReference type="PROSITE" id="PS52004"/>
    </source>
</evidence>
<dbReference type="SMART" id="SM00823">
    <property type="entry name" value="PKS_PP"/>
    <property type="match status" value="1"/>
</dbReference>
<dbReference type="InterPro" id="IPR036736">
    <property type="entry name" value="ACP-like_sf"/>
</dbReference>
<dbReference type="InterPro" id="IPR014030">
    <property type="entry name" value="Ketoacyl_synth_N"/>
</dbReference>
<dbReference type="Gene3D" id="3.30.70.3290">
    <property type="match status" value="1"/>
</dbReference>
<evidence type="ECO:0000256" key="6">
    <source>
        <dbReference type="ARBA" id="ARBA00023268"/>
    </source>
</evidence>
<accession>A0A455SM09</accession>
<dbReference type="SUPFAM" id="SSF53901">
    <property type="entry name" value="Thiolase-like"/>
    <property type="match status" value="1"/>
</dbReference>
<dbReference type="InterPro" id="IPR020841">
    <property type="entry name" value="PKS_Beta-ketoAc_synthase_dom"/>
</dbReference>
<dbReference type="Gene3D" id="3.40.366.10">
    <property type="entry name" value="Malonyl-Coenzyme A Acyl Carrier Protein, domain 2"/>
    <property type="match status" value="1"/>
</dbReference>
<keyword evidence="5" id="KW-0443">Lipid metabolism</keyword>
<proteinExistence type="predicted"/>
<dbReference type="InterPro" id="IPR016035">
    <property type="entry name" value="Acyl_Trfase/lysoPLipase"/>
</dbReference>
<evidence type="ECO:0000256" key="5">
    <source>
        <dbReference type="ARBA" id="ARBA00023098"/>
    </source>
</evidence>
<feature type="domain" description="Ketosynthase family 3 (KS3)" evidence="8">
    <location>
        <begin position="9"/>
        <end position="435"/>
    </location>
</feature>
<dbReference type="InterPro" id="IPR006162">
    <property type="entry name" value="Ppantetheine_attach_site"/>
</dbReference>
<keyword evidence="4" id="KW-0276">Fatty acid metabolism</keyword>
<dbReference type="PROSITE" id="PS52004">
    <property type="entry name" value="KS3_2"/>
    <property type="match status" value="1"/>
</dbReference>
<dbReference type="SUPFAM" id="SSF51735">
    <property type="entry name" value="NAD(P)-binding Rossmann-fold domains"/>
    <property type="match status" value="1"/>
</dbReference>
<dbReference type="Gene3D" id="3.30.70.250">
    <property type="entry name" value="Malonyl-CoA ACP transacylase, ACP-binding"/>
    <property type="match status" value="1"/>
</dbReference>
<dbReference type="Pfam" id="PF00550">
    <property type="entry name" value="PP-binding"/>
    <property type="match status" value="1"/>
</dbReference>
<sequence>MMEPSHESLDGVAIIGMACRFPGAPDVEAFWKLLCEGREGITFFTDEELLAAGVDPEQLAQPNYVRAASLLEKRELFDASFFGYTPREAEVMDPQHRLFLECAWHAFEHAGYNPETCSGVVGVYIGSGDNAYVLHIHAHPHIEKAIGGNAIDYLNSGDYISSRVSYKLNLKGPSLNIRSACSSSLVAIYMACQSLMSYQCDMMLAGGVSVNPAPDQGYLYEETSLLSPDGHCRAFDARAQGTIFGDGLGAVVLKRLEDAVRDGDTVYAVIKGGAITNDGASRASYSVPGVDGQATAVLEALALAGVDPATISYVEAHAAGTPLGDSLELTALIKAFQRRTAEKSYCALGSVKSNIGYLNHASGVAGLIKTALMLKHKSMVPSLHFQQPNPQIGFATSPFYVNTQYRPWETPALPRRAGVNSLGVGGTNVHVILEEAPEADPAPFSRPVQLLVLSARTPSALEEVTAQLASHIERHPEQELADIAYTLQVGRKHFPYRRICVCCDRIDAIQELQGKNPATLLTHVDDGLRRSVIYLFPGEGSQHGGMCSTLYQEEALFRQHVDKVAVLLQKFLGEDVRALLFADESSRLEERLREPQITQPLLFMLEYALAQLWMTWGIQPDAMLGWGVGEYVAACLAGVITLEEGLELALLYGRMVQKTGGGCMLSVSASVNEVLPLLPAELSLAAQNGSTQCVVAGPCERVETLRALLSERGVQCHLLESVYAFHSPMLDPLLNEFRHTVQRIRFRPPLKRYISSVTGTWIMAEEASNPEYWVRHIRQTVQFAAGLQTILRGFEGAILLEVGPEQVLKVSAQRQLDNTPHLFLASMRREEQCVMDTDFLLQTLGKLWMAGVHVDWQKIYADERRKRVPLPGYPFERKRYWLDAPSGFYAGHSVTSPVKDTAVFQGECSTVMQTAYVAPRTELEQRLCTLWQTFFGLREIGVYDDFFELGGHSLLATQLIAAINQACQIELSVRHLLEKPTIAALAEAIEQLHRQAANEDASGPEALWKEIVLAEEIRLPAHVAAPEEPKAILLTGATGFTGAFLLSELLQRTKATVYCLVRASTPAQARERVLNNLSSRTLSRQCDLSRIIALQGDLALPCFGLPSAEFDRLAESLDVIYHNGAQVNFFYPYQTLKATNVLGTREVLRLASRTRVKPLHYISSVSVFDLDVYDETILQEHIIPRCRSEAIATANGYSLSKWVAEQIVFQYRERGLPVTIYRPGTITGHSETGVSNSGDVWLRLLMTCLRLGKAPMLDEYMEILPVDYVSKAIVYLSQQQNTEKDVFHLVSPELIPWQEVLHWLRTFGYQVELVPLSIWKSDIIEALKVKPDPDAELLLQLLEEGAASDANMFVHRTRRRNRFGCERTLERLKGSSIVYPSVDADLPGTYLHYLIDEGLIPAPGNILRDCSHGL</sequence>
<gene>
    <name evidence="9" type="ORF">KTC_27800</name>
</gene>
<dbReference type="Gene3D" id="3.40.47.10">
    <property type="match status" value="1"/>
</dbReference>
<protein>
    <submittedName>
        <fullName evidence="9">Uncharacterized protein</fullName>
    </submittedName>
</protein>
<dbReference type="SUPFAM" id="SSF47336">
    <property type="entry name" value="ACP-like"/>
    <property type="match status" value="1"/>
</dbReference>
<dbReference type="Pfam" id="PF00698">
    <property type="entry name" value="Acyl_transf_1"/>
    <property type="match status" value="1"/>
</dbReference>
<dbReference type="SMART" id="SM00825">
    <property type="entry name" value="PKS_KS"/>
    <property type="match status" value="1"/>
</dbReference>
<dbReference type="PANTHER" id="PTHR43775">
    <property type="entry name" value="FATTY ACID SYNTHASE"/>
    <property type="match status" value="1"/>
</dbReference>
<dbReference type="GO" id="GO:0031177">
    <property type="term" value="F:phosphopantetheine binding"/>
    <property type="evidence" value="ECO:0007669"/>
    <property type="project" value="InterPro"/>
</dbReference>
<keyword evidence="1" id="KW-0596">Phosphopantetheine</keyword>
<dbReference type="Gene3D" id="3.40.50.720">
    <property type="entry name" value="NAD(P)-binding Rossmann-like Domain"/>
    <property type="match status" value="1"/>
</dbReference>
<dbReference type="Pfam" id="PF00109">
    <property type="entry name" value="ketoacyl-synt"/>
    <property type="match status" value="1"/>
</dbReference>
<dbReference type="InterPro" id="IPR010080">
    <property type="entry name" value="Thioester_reductase-like_dom"/>
</dbReference>
<dbReference type="Gene3D" id="1.10.1200.10">
    <property type="entry name" value="ACP-like"/>
    <property type="match status" value="1"/>
</dbReference>
<dbReference type="CDD" id="cd00833">
    <property type="entry name" value="PKS"/>
    <property type="match status" value="1"/>
</dbReference>
<evidence type="ECO:0000256" key="1">
    <source>
        <dbReference type="ARBA" id="ARBA00022450"/>
    </source>
</evidence>
<dbReference type="InterPro" id="IPR013120">
    <property type="entry name" value="FAR_NAD-bd"/>
</dbReference>
<evidence type="ECO:0000256" key="3">
    <source>
        <dbReference type="ARBA" id="ARBA00022679"/>
    </source>
</evidence>
<dbReference type="SUPFAM" id="SSF52151">
    <property type="entry name" value="FabD/lysophospholipase-like"/>
    <property type="match status" value="1"/>
</dbReference>
<dbReference type="SMART" id="SM00827">
    <property type="entry name" value="PKS_AT"/>
    <property type="match status" value="1"/>
</dbReference>
<dbReference type="SUPFAM" id="SSF55048">
    <property type="entry name" value="Probable ACP-binding domain of malonyl-CoA ACP transacylase"/>
    <property type="match status" value="1"/>
</dbReference>
<dbReference type="EMBL" id="AP019376">
    <property type="protein sequence ID" value="BBH88029.1"/>
    <property type="molecule type" value="Genomic_DNA"/>
</dbReference>
<reference evidence="9" key="1">
    <citation type="submission" date="2018-12" db="EMBL/GenBank/DDBJ databases">
        <title>Novel natural products biosynthetic potential of the class Ktedonobacteria.</title>
        <authorList>
            <person name="Zheng Y."/>
            <person name="Saitou A."/>
            <person name="Wang C.M."/>
            <person name="Toyoda A."/>
            <person name="Minakuchi Y."/>
            <person name="Sekiguchi Y."/>
            <person name="Ueda K."/>
            <person name="Takano H."/>
            <person name="Sakai Y."/>
            <person name="Yokota A."/>
            <person name="Yabe S."/>
        </authorList>
    </citation>
    <scope>NUCLEOTIDE SEQUENCE</scope>
    <source>
        <strain evidence="9">COM3</strain>
    </source>
</reference>
<evidence type="ECO:0000313" key="9">
    <source>
        <dbReference type="EMBL" id="BBH88029.1"/>
    </source>
</evidence>
<dbReference type="GO" id="GO:0044550">
    <property type="term" value="P:secondary metabolite biosynthetic process"/>
    <property type="evidence" value="ECO:0007669"/>
    <property type="project" value="UniProtKB-ARBA"/>
</dbReference>
<dbReference type="InterPro" id="IPR020806">
    <property type="entry name" value="PKS_PP-bd"/>
</dbReference>
<keyword evidence="3" id="KW-0808">Transferase</keyword>
<dbReference type="InterPro" id="IPR016039">
    <property type="entry name" value="Thiolase-like"/>
</dbReference>
<dbReference type="PROSITE" id="PS50075">
    <property type="entry name" value="CARRIER"/>
    <property type="match status" value="1"/>
</dbReference>
<keyword evidence="6" id="KW-0511">Multifunctional enzyme</keyword>
<dbReference type="InterPro" id="IPR014031">
    <property type="entry name" value="Ketoacyl_synth_C"/>
</dbReference>
<dbReference type="FunFam" id="1.10.1200.10:FF:000016">
    <property type="entry name" value="Non-ribosomal peptide synthase"/>
    <property type="match status" value="1"/>
</dbReference>
<dbReference type="InterPro" id="IPR001227">
    <property type="entry name" value="Ac_transferase_dom_sf"/>
</dbReference>
<dbReference type="Pfam" id="PF22621">
    <property type="entry name" value="CurL-like_PKS_C"/>
    <property type="match status" value="1"/>
</dbReference>
<evidence type="ECO:0000256" key="2">
    <source>
        <dbReference type="ARBA" id="ARBA00022553"/>
    </source>
</evidence>
<dbReference type="PROSITE" id="PS00012">
    <property type="entry name" value="PHOSPHOPANTETHEINE"/>
    <property type="match status" value="1"/>
</dbReference>
<dbReference type="InterPro" id="IPR009081">
    <property type="entry name" value="PP-bd_ACP"/>
</dbReference>
<dbReference type="GO" id="GO:0006633">
    <property type="term" value="P:fatty acid biosynthetic process"/>
    <property type="evidence" value="ECO:0007669"/>
    <property type="project" value="TreeGrafter"/>
</dbReference>
<dbReference type="InterPro" id="IPR014043">
    <property type="entry name" value="Acyl_transferase_dom"/>
</dbReference>
<dbReference type="Pfam" id="PF02801">
    <property type="entry name" value="Ketoacyl-synt_C"/>
    <property type="match status" value="1"/>
</dbReference>
<dbReference type="GO" id="GO:0004312">
    <property type="term" value="F:fatty acid synthase activity"/>
    <property type="evidence" value="ECO:0007669"/>
    <property type="project" value="TreeGrafter"/>
</dbReference>
<name>A0A455SM09_9CHLR</name>
<dbReference type="InterPro" id="IPR050091">
    <property type="entry name" value="PKS_NRPS_Biosynth_Enz"/>
</dbReference>
<keyword evidence="2" id="KW-0597">Phosphoprotein</keyword>
<feature type="domain" description="Carrier" evidence="7">
    <location>
        <begin position="918"/>
        <end position="993"/>
    </location>
</feature>
<dbReference type="PANTHER" id="PTHR43775:SF51">
    <property type="entry name" value="INACTIVE PHENOLPHTHIOCEROL SYNTHESIS POLYKETIDE SYNTHASE TYPE I PKS1-RELATED"/>
    <property type="match status" value="1"/>
</dbReference>
<evidence type="ECO:0000259" key="7">
    <source>
        <dbReference type="PROSITE" id="PS50075"/>
    </source>
</evidence>
<dbReference type="Pfam" id="PF07993">
    <property type="entry name" value="NAD_binding_4"/>
    <property type="match status" value="1"/>
</dbReference>
<evidence type="ECO:0000256" key="4">
    <source>
        <dbReference type="ARBA" id="ARBA00022832"/>
    </source>
</evidence>
<dbReference type="FunFam" id="3.40.47.10:FF:000042">
    <property type="entry name" value="Polyketide synthase Pks13"/>
    <property type="match status" value="1"/>
</dbReference>
<dbReference type="CDD" id="cd05235">
    <property type="entry name" value="SDR_e1"/>
    <property type="match status" value="1"/>
</dbReference>